<gene>
    <name evidence="1" type="ORF">CUN51_05605</name>
</gene>
<dbReference type="Proteomes" id="UP000228921">
    <property type="component" value="Unassembled WGS sequence"/>
</dbReference>
<protein>
    <recommendedName>
        <fullName evidence="3">STAS/SEC14 domain-containing protein</fullName>
    </recommendedName>
</protein>
<organism evidence="1 2">
    <name type="scientific">Candidatus Thermofonsia Clade 1 bacterium</name>
    <dbReference type="NCBI Taxonomy" id="2364210"/>
    <lineage>
        <taxon>Bacteria</taxon>
        <taxon>Bacillati</taxon>
        <taxon>Chloroflexota</taxon>
        <taxon>Candidatus Thermofontia</taxon>
        <taxon>Candidatus Thermofonsia Clade 1</taxon>
    </lineage>
</organism>
<dbReference type="AlphaFoldDB" id="A0A2M8P086"/>
<proteinExistence type="predicted"/>
<evidence type="ECO:0000313" key="2">
    <source>
        <dbReference type="Proteomes" id="UP000228921"/>
    </source>
</evidence>
<dbReference type="EMBL" id="PGTK01000005">
    <property type="protein sequence ID" value="PJF30957.1"/>
    <property type="molecule type" value="Genomic_DNA"/>
</dbReference>
<accession>A0A2M8P086</accession>
<reference evidence="1 2" key="1">
    <citation type="submission" date="2017-11" db="EMBL/GenBank/DDBJ databases">
        <title>Evolution of Phototrophy in the Chloroflexi Phylum Driven by Horizontal Gene Transfer.</title>
        <authorList>
            <person name="Ward L.M."/>
            <person name="Hemp J."/>
            <person name="Shih P.M."/>
            <person name="Mcglynn S.E."/>
            <person name="Fischer W."/>
        </authorList>
    </citation>
    <scope>NUCLEOTIDE SEQUENCE [LARGE SCALE GENOMIC DNA]</scope>
    <source>
        <strain evidence="1">CP2_2F</strain>
    </source>
</reference>
<name>A0A2M8P086_9CHLR</name>
<evidence type="ECO:0008006" key="3">
    <source>
        <dbReference type="Google" id="ProtNLM"/>
    </source>
</evidence>
<evidence type="ECO:0000313" key="1">
    <source>
        <dbReference type="EMBL" id="PJF30957.1"/>
    </source>
</evidence>
<sequence length="130" mass="14562">MPVTQKLIENGRILLVTFVDPWTTEELLQLFPEGNKYYAAAEQPIHALLDVSRIKSIAPGALRAREAPFKHLMSGYVAIVGANTVARTLGETIFKLARFQRFSFFNTYEEGLAFLRARIAEESLSQSTQG</sequence>
<comment type="caution">
    <text evidence="1">The sequence shown here is derived from an EMBL/GenBank/DDBJ whole genome shotgun (WGS) entry which is preliminary data.</text>
</comment>